<reference evidence="1 2" key="1">
    <citation type="journal article" date="2018" name="J. Allergy Clin. Immunol.">
        <title>High-quality assembly of Dermatophagoides pteronyssinus genome and transcriptome reveals a wide range of novel allergens.</title>
        <authorList>
            <person name="Liu X.Y."/>
            <person name="Yang K.Y."/>
            <person name="Wang M.Q."/>
            <person name="Kwok J.S."/>
            <person name="Zeng X."/>
            <person name="Yang Z."/>
            <person name="Xiao X.J."/>
            <person name="Lau C.P."/>
            <person name="Li Y."/>
            <person name="Huang Z.M."/>
            <person name="Ba J.G."/>
            <person name="Yim A.K."/>
            <person name="Ouyang C.Y."/>
            <person name="Ngai S.M."/>
            <person name="Chan T.F."/>
            <person name="Leung E.L."/>
            <person name="Liu L."/>
            <person name="Liu Z.G."/>
            <person name="Tsui S.K."/>
        </authorList>
    </citation>
    <scope>NUCLEOTIDE SEQUENCE [LARGE SCALE GENOMIC DNA]</scope>
    <source>
        <strain evidence="1">Derp</strain>
    </source>
</reference>
<evidence type="ECO:0000313" key="2">
    <source>
        <dbReference type="Proteomes" id="UP000887458"/>
    </source>
</evidence>
<organism evidence="1 2">
    <name type="scientific">Dermatophagoides pteronyssinus</name>
    <name type="common">European house dust mite</name>
    <dbReference type="NCBI Taxonomy" id="6956"/>
    <lineage>
        <taxon>Eukaryota</taxon>
        <taxon>Metazoa</taxon>
        <taxon>Ecdysozoa</taxon>
        <taxon>Arthropoda</taxon>
        <taxon>Chelicerata</taxon>
        <taxon>Arachnida</taxon>
        <taxon>Acari</taxon>
        <taxon>Acariformes</taxon>
        <taxon>Sarcoptiformes</taxon>
        <taxon>Astigmata</taxon>
        <taxon>Psoroptidia</taxon>
        <taxon>Analgoidea</taxon>
        <taxon>Pyroglyphidae</taxon>
        <taxon>Dermatophagoidinae</taxon>
        <taxon>Dermatophagoides</taxon>
    </lineage>
</organism>
<name>A0ABQ8JWH2_DERPT</name>
<gene>
    <name evidence="1" type="ORF">DERP_002925</name>
</gene>
<reference evidence="1 2" key="2">
    <citation type="journal article" date="2022" name="Mol. Biol. Evol.">
        <title>Comparative Genomics Reveals Insights into the Divergent Evolution of Astigmatic Mites and Household Pest Adaptations.</title>
        <authorList>
            <person name="Xiong Q."/>
            <person name="Wan A.T."/>
            <person name="Liu X."/>
            <person name="Fung C.S."/>
            <person name="Xiao X."/>
            <person name="Malainual N."/>
            <person name="Hou J."/>
            <person name="Wang L."/>
            <person name="Wang M."/>
            <person name="Yang K.Y."/>
            <person name="Cui Y."/>
            <person name="Leung E.L."/>
            <person name="Nong W."/>
            <person name="Shin S.K."/>
            <person name="Au S.W."/>
            <person name="Jeong K.Y."/>
            <person name="Chew F.T."/>
            <person name="Hui J.H."/>
            <person name="Leung T.F."/>
            <person name="Tungtrongchitr A."/>
            <person name="Zhong N."/>
            <person name="Liu Z."/>
            <person name="Tsui S.K."/>
        </authorList>
    </citation>
    <scope>NUCLEOTIDE SEQUENCE [LARGE SCALE GENOMIC DNA]</scope>
    <source>
        <strain evidence="1">Derp</strain>
    </source>
</reference>
<sequence length="59" mass="6739">MAGFQDGPRHHFQCTSLDVDPHKFSFVYTDKINVYEINADKIQTQVNIIATRLPVTFIG</sequence>
<evidence type="ECO:0000313" key="1">
    <source>
        <dbReference type="EMBL" id="KAH9426825.1"/>
    </source>
</evidence>
<protein>
    <submittedName>
        <fullName evidence="1">Uncharacterized protein</fullName>
    </submittedName>
</protein>
<comment type="caution">
    <text evidence="1">The sequence shown here is derived from an EMBL/GenBank/DDBJ whole genome shotgun (WGS) entry which is preliminary data.</text>
</comment>
<accession>A0ABQ8JWH2</accession>
<dbReference type="Proteomes" id="UP000887458">
    <property type="component" value="Unassembled WGS sequence"/>
</dbReference>
<proteinExistence type="predicted"/>
<keyword evidence="2" id="KW-1185">Reference proteome</keyword>
<dbReference type="EMBL" id="NJHN03000008">
    <property type="protein sequence ID" value="KAH9426825.1"/>
    <property type="molecule type" value="Genomic_DNA"/>
</dbReference>